<dbReference type="Proteomes" id="UP000317257">
    <property type="component" value="Unassembled WGS sequence"/>
</dbReference>
<organism evidence="2 3">
    <name type="scientific">Metarhizium rileyi (strain RCEF 4871)</name>
    <name type="common">Nomuraea rileyi</name>
    <dbReference type="NCBI Taxonomy" id="1649241"/>
    <lineage>
        <taxon>Eukaryota</taxon>
        <taxon>Fungi</taxon>
        <taxon>Dikarya</taxon>
        <taxon>Ascomycota</taxon>
        <taxon>Pezizomycotina</taxon>
        <taxon>Sordariomycetes</taxon>
        <taxon>Hypocreomycetidae</taxon>
        <taxon>Hypocreales</taxon>
        <taxon>Clavicipitaceae</taxon>
        <taxon>Metarhizium</taxon>
    </lineage>
</organism>
<evidence type="ECO:0000313" key="3">
    <source>
        <dbReference type="Proteomes" id="UP000317257"/>
    </source>
</evidence>
<dbReference type="AlphaFoldDB" id="A0A5C6G9B8"/>
<sequence>MRFSSAIVVALAAAVTAQIDAVKVVSEIAPNAKDCADKTECRTAEEAAPYIADSMAYYKIYNANEIAAIVSHMAFESVEFKYKHNVFPERPGQGTANMQLPKFNLMYAQSIDALKDKVKDIATVEGASNETLNKVLSLVTPDEYNFGSGPWFYSTQCKQDVKDAFKKTPYEGFAAYMECVDIEVTDERKAYFTRALKAFNLSRANTTKY</sequence>
<comment type="caution">
    <text evidence="2">The sequence shown here is derived from an EMBL/GenBank/DDBJ whole genome shotgun (WGS) entry which is preliminary data.</text>
</comment>
<accession>A0A5C6G9B8</accession>
<dbReference type="EMBL" id="SBHS01000026">
    <property type="protein sequence ID" value="TWU72566.1"/>
    <property type="molecule type" value="Genomic_DNA"/>
</dbReference>
<feature type="signal peptide" evidence="1">
    <location>
        <begin position="1"/>
        <end position="21"/>
    </location>
</feature>
<name>A0A5C6G9B8_METRR</name>
<keyword evidence="1" id="KW-0732">Signal</keyword>
<protein>
    <submittedName>
        <fullName evidence="2">Uncharacterized protein</fullName>
    </submittedName>
</protein>
<proteinExistence type="predicted"/>
<evidence type="ECO:0000256" key="1">
    <source>
        <dbReference type="SAM" id="SignalP"/>
    </source>
</evidence>
<reference evidence="3" key="1">
    <citation type="submission" date="2018-12" db="EMBL/GenBank/DDBJ databases">
        <title>The complete genome of Metarhizium rileyi, a key fungal pathogen of Lepidoptera.</title>
        <authorList>
            <person name="Binneck E."/>
            <person name="Lastra C.C.L."/>
            <person name="Sosa-Gomez D.R."/>
        </authorList>
    </citation>
    <scope>NUCLEOTIDE SEQUENCE [LARGE SCALE GENOMIC DNA]</scope>
    <source>
        <strain evidence="3">Cep018-CH2</strain>
    </source>
</reference>
<gene>
    <name evidence="2" type="ORF">ED733_001890</name>
</gene>
<feature type="chain" id="PRO_5022967793" evidence="1">
    <location>
        <begin position="22"/>
        <end position="209"/>
    </location>
</feature>
<evidence type="ECO:0000313" key="2">
    <source>
        <dbReference type="EMBL" id="TWU72566.1"/>
    </source>
</evidence>